<keyword evidence="13" id="KW-1185">Reference proteome</keyword>
<keyword evidence="4" id="KW-0808">Transferase</keyword>
<dbReference type="Pfam" id="PF02518">
    <property type="entry name" value="HATPase_c"/>
    <property type="match status" value="1"/>
</dbReference>
<evidence type="ECO:0000256" key="5">
    <source>
        <dbReference type="ARBA" id="ARBA00022741"/>
    </source>
</evidence>
<dbReference type="InterPro" id="IPR004358">
    <property type="entry name" value="Sig_transdc_His_kin-like_C"/>
</dbReference>
<dbReference type="PRINTS" id="PR00344">
    <property type="entry name" value="BCTRLSENSOR"/>
</dbReference>
<dbReference type="Gene3D" id="1.10.287.130">
    <property type="match status" value="1"/>
</dbReference>
<feature type="transmembrane region" description="Helical" evidence="9">
    <location>
        <begin position="87"/>
        <end position="105"/>
    </location>
</feature>
<organism evidence="12 13">
    <name type="scientific">Tepidibacter hydrothermalis</name>
    <dbReference type="NCBI Taxonomy" id="3036126"/>
    <lineage>
        <taxon>Bacteria</taxon>
        <taxon>Bacillati</taxon>
        <taxon>Bacillota</taxon>
        <taxon>Clostridia</taxon>
        <taxon>Peptostreptococcales</taxon>
        <taxon>Peptostreptococcaceae</taxon>
        <taxon>Tepidibacter</taxon>
    </lineage>
</organism>
<protein>
    <recommendedName>
        <fullName evidence="2">histidine kinase</fullName>
        <ecNumber evidence="2">2.7.13.3</ecNumber>
    </recommendedName>
</protein>
<evidence type="ECO:0000256" key="6">
    <source>
        <dbReference type="ARBA" id="ARBA00022777"/>
    </source>
</evidence>
<dbReference type="Gene3D" id="3.30.565.10">
    <property type="entry name" value="Histidine kinase-like ATPase, C-terminal domain"/>
    <property type="match status" value="1"/>
</dbReference>
<evidence type="ECO:0000256" key="8">
    <source>
        <dbReference type="ARBA" id="ARBA00023012"/>
    </source>
</evidence>
<dbReference type="PANTHER" id="PTHR43065:SF10">
    <property type="entry name" value="PEROXIDE STRESS-ACTIVATED HISTIDINE KINASE MAK3"/>
    <property type="match status" value="1"/>
</dbReference>
<feature type="domain" description="Histidine kinase" evidence="10">
    <location>
        <begin position="261"/>
        <end position="471"/>
    </location>
</feature>
<dbReference type="SUPFAM" id="SSF55785">
    <property type="entry name" value="PYP-like sensor domain (PAS domain)"/>
    <property type="match status" value="1"/>
</dbReference>
<gene>
    <name evidence="12" type="ORF">P4S50_14885</name>
</gene>
<dbReference type="SUPFAM" id="SSF47384">
    <property type="entry name" value="Homodimeric domain of signal transducing histidine kinase"/>
    <property type="match status" value="1"/>
</dbReference>
<keyword evidence="9" id="KW-0472">Membrane</keyword>
<dbReference type="EMBL" id="CP120733">
    <property type="protein sequence ID" value="WFD09661.1"/>
    <property type="molecule type" value="Genomic_DNA"/>
</dbReference>
<keyword evidence="9" id="KW-1133">Transmembrane helix</keyword>
<dbReference type="SMART" id="SM00388">
    <property type="entry name" value="HisKA"/>
    <property type="match status" value="1"/>
</dbReference>
<comment type="catalytic activity">
    <reaction evidence="1">
        <text>ATP + protein L-histidine = ADP + protein N-phospho-L-histidine.</text>
        <dbReference type="EC" id="2.7.13.3"/>
    </reaction>
</comment>
<dbReference type="NCBIfam" id="TIGR00229">
    <property type="entry name" value="sensory_box"/>
    <property type="match status" value="1"/>
</dbReference>
<evidence type="ECO:0000256" key="1">
    <source>
        <dbReference type="ARBA" id="ARBA00000085"/>
    </source>
</evidence>
<evidence type="ECO:0000256" key="9">
    <source>
        <dbReference type="SAM" id="Phobius"/>
    </source>
</evidence>
<evidence type="ECO:0000256" key="2">
    <source>
        <dbReference type="ARBA" id="ARBA00012438"/>
    </source>
</evidence>
<evidence type="ECO:0000313" key="12">
    <source>
        <dbReference type="EMBL" id="WFD09661.1"/>
    </source>
</evidence>
<evidence type="ECO:0000256" key="4">
    <source>
        <dbReference type="ARBA" id="ARBA00022679"/>
    </source>
</evidence>
<keyword evidence="7 12" id="KW-0067">ATP-binding</keyword>
<sequence length="485" mass="55580">MVNENNKKDLIFIGLNIVVITLLHYFTTAAKWDIHDFYRRLYYIPIIVSAYKFRLKGGIFASLIVFLFYAPHMLIYFRDINMASLNQILEIVMFVVIGTITGFLAESDFKKKLMLRIQIKKITHLENYTQNILNSITNGLISVDRELKVKSINKEGKELFNLDERYLGKKLDKLFVECKKVEKDLIDILEENKKMLNIETKCKGKHGNTLDVKLLVYPLKNTTEKIEGLVLVIEDISEIKKLENQVRRADKLSAVGELASGVAHEIRNPLGIIKTISQTINEDIKDDNIEEEEIKEGMDIIIHEIDRANSVIKGLLDFAKPSVCQIKVQSIDKLLKDIVLITNKYAKQQNVRINYSCKEDKNILIDGEKLKQAFVNIIFNSVHAMQSGGNLNISLCIQKDWVKISFEDEGIGIPKDKLEKIFEPFYTTKDIGTGLGLSITHRIIEEHKGYINVESEVGKGTKLDIYIPDKNEKGDEKIEKDINCR</sequence>
<evidence type="ECO:0000256" key="3">
    <source>
        <dbReference type="ARBA" id="ARBA00022553"/>
    </source>
</evidence>
<dbReference type="SUPFAM" id="SSF55874">
    <property type="entry name" value="ATPase domain of HSP90 chaperone/DNA topoisomerase II/histidine kinase"/>
    <property type="match status" value="1"/>
</dbReference>
<accession>A0ABY8EA33</accession>
<keyword evidence="3" id="KW-0597">Phosphoprotein</keyword>
<dbReference type="Pfam" id="PF13596">
    <property type="entry name" value="PAS_10"/>
    <property type="match status" value="1"/>
</dbReference>
<dbReference type="PROSITE" id="PS50109">
    <property type="entry name" value="HIS_KIN"/>
    <property type="match status" value="1"/>
</dbReference>
<feature type="transmembrane region" description="Helical" evidence="9">
    <location>
        <begin position="12"/>
        <end position="32"/>
    </location>
</feature>
<dbReference type="CDD" id="cd00082">
    <property type="entry name" value="HisKA"/>
    <property type="match status" value="1"/>
</dbReference>
<dbReference type="InterPro" id="IPR005467">
    <property type="entry name" value="His_kinase_dom"/>
</dbReference>
<keyword evidence="6" id="KW-0418">Kinase</keyword>
<proteinExistence type="predicted"/>
<keyword evidence="8" id="KW-0902">Two-component regulatory system</keyword>
<dbReference type="InterPro" id="IPR003594">
    <property type="entry name" value="HATPase_dom"/>
</dbReference>
<dbReference type="RefSeq" id="WP_277731593.1">
    <property type="nucleotide sequence ID" value="NZ_CP120733.1"/>
</dbReference>
<dbReference type="InterPro" id="IPR003661">
    <property type="entry name" value="HisK_dim/P_dom"/>
</dbReference>
<evidence type="ECO:0000313" key="13">
    <source>
        <dbReference type="Proteomes" id="UP001222800"/>
    </source>
</evidence>
<keyword evidence="9" id="KW-0812">Transmembrane</keyword>
<dbReference type="PROSITE" id="PS50113">
    <property type="entry name" value="PAC"/>
    <property type="match status" value="1"/>
</dbReference>
<dbReference type="PANTHER" id="PTHR43065">
    <property type="entry name" value="SENSOR HISTIDINE KINASE"/>
    <property type="match status" value="1"/>
</dbReference>
<dbReference type="InterPro" id="IPR036890">
    <property type="entry name" value="HATPase_C_sf"/>
</dbReference>
<reference evidence="12 13" key="1">
    <citation type="submission" date="2023-03" db="EMBL/GenBank/DDBJ databases">
        <title>Complete genome sequence of Tepidibacter sp. SWIR-1, isolated from a deep-sea hydrothermal vent.</title>
        <authorList>
            <person name="Li X."/>
        </authorList>
    </citation>
    <scope>NUCLEOTIDE SEQUENCE [LARGE SCALE GENOMIC DNA]</scope>
    <source>
        <strain evidence="12 13">SWIR-1</strain>
    </source>
</reference>
<dbReference type="SMART" id="SM00387">
    <property type="entry name" value="HATPase_c"/>
    <property type="match status" value="1"/>
</dbReference>
<dbReference type="InterPro" id="IPR000700">
    <property type="entry name" value="PAS-assoc_C"/>
</dbReference>
<dbReference type="Pfam" id="PF00512">
    <property type="entry name" value="HisKA"/>
    <property type="match status" value="1"/>
</dbReference>
<name>A0ABY8EA33_9FIRM</name>
<keyword evidence="5" id="KW-0547">Nucleotide-binding</keyword>
<evidence type="ECO:0000259" key="11">
    <source>
        <dbReference type="PROSITE" id="PS50113"/>
    </source>
</evidence>
<feature type="transmembrane region" description="Helical" evidence="9">
    <location>
        <begin position="53"/>
        <end position="75"/>
    </location>
</feature>
<dbReference type="Proteomes" id="UP001222800">
    <property type="component" value="Chromosome"/>
</dbReference>
<dbReference type="EC" id="2.7.13.3" evidence="2"/>
<evidence type="ECO:0000259" key="10">
    <source>
        <dbReference type="PROSITE" id="PS50109"/>
    </source>
</evidence>
<dbReference type="InterPro" id="IPR035965">
    <property type="entry name" value="PAS-like_dom_sf"/>
</dbReference>
<dbReference type="InterPro" id="IPR036097">
    <property type="entry name" value="HisK_dim/P_sf"/>
</dbReference>
<feature type="domain" description="PAC" evidence="11">
    <location>
        <begin position="196"/>
        <end position="248"/>
    </location>
</feature>
<dbReference type="Gene3D" id="3.30.450.20">
    <property type="entry name" value="PAS domain"/>
    <property type="match status" value="1"/>
</dbReference>
<evidence type="ECO:0000256" key="7">
    <source>
        <dbReference type="ARBA" id="ARBA00022840"/>
    </source>
</evidence>
<dbReference type="GO" id="GO:0005524">
    <property type="term" value="F:ATP binding"/>
    <property type="evidence" value="ECO:0007669"/>
    <property type="project" value="UniProtKB-KW"/>
</dbReference>
<dbReference type="InterPro" id="IPR000014">
    <property type="entry name" value="PAS"/>
</dbReference>